<dbReference type="eggNOG" id="COG1402">
    <property type="taxonomic scope" value="Bacteria"/>
</dbReference>
<keyword evidence="3" id="KW-0378">Hydrolase</keyword>
<evidence type="ECO:0000256" key="1">
    <source>
        <dbReference type="ARBA" id="ARBA00001947"/>
    </source>
</evidence>
<dbReference type="Gene3D" id="3.40.50.10310">
    <property type="entry name" value="Creatininase"/>
    <property type="match status" value="1"/>
</dbReference>
<accession>E8RKF4</accession>
<dbReference type="SUPFAM" id="SSF102215">
    <property type="entry name" value="Creatininase"/>
    <property type="match status" value="1"/>
</dbReference>
<dbReference type="PANTHER" id="PTHR35005:SF1">
    <property type="entry name" value="2-AMINO-5-FORMYLAMINO-6-RIBOSYLAMINOPYRIMIDIN-4(3H)-ONE 5'-MONOPHOSPHATE DEFORMYLASE"/>
    <property type="match status" value="1"/>
</dbReference>
<comment type="cofactor">
    <cofactor evidence="1">
        <name>Zn(2+)</name>
        <dbReference type="ChEBI" id="CHEBI:29105"/>
    </cofactor>
</comment>
<dbReference type="EMBL" id="CP002395">
    <property type="protein sequence ID" value="ADU12434.1"/>
    <property type="molecule type" value="Genomic_DNA"/>
</dbReference>
<dbReference type="GO" id="GO:0009231">
    <property type="term" value="P:riboflavin biosynthetic process"/>
    <property type="evidence" value="ECO:0007669"/>
    <property type="project" value="TreeGrafter"/>
</dbReference>
<evidence type="ECO:0000256" key="4">
    <source>
        <dbReference type="ARBA" id="ARBA00022833"/>
    </source>
</evidence>
<dbReference type="Proteomes" id="UP000001492">
    <property type="component" value="Chromosome 1"/>
</dbReference>
<evidence type="ECO:0000313" key="6">
    <source>
        <dbReference type="EMBL" id="ADU12434.1"/>
    </source>
</evidence>
<dbReference type="GO" id="GO:0046872">
    <property type="term" value="F:metal ion binding"/>
    <property type="evidence" value="ECO:0007669"/>
    <property type="project" value="UniProtKB-KW"/>
</dbReference>
<proteinExistence type="inferred from homology"/>
<evidence type="ECO:0000256" key="3">
    <source>
        <dbReference type="ARBA" id="ARBA00022801"/>
    </source>
</evidence>
<dbReference type="InterPro" id="IPR024087">
    <property type="entry name" value="Creatininase-like_sf"/>
</dbReference>
<keyword evidence="7" id="KW-1185">Reference proteome</keyword>
<dbReference type="Pfam" id="PF02633">
    <property type="entry name" value="Creatininase"/>
    <property type="match status" value="1"/>
</dbReference>
<dbReference type="HOGENOM" id="CLU_055029_2_0_5"/>
<comment type="similarity">
    <text evidence="5">Belongs to the creatininase superfamily.</text>
</comment>
<dbReference type="AlphaFoldDB" id="E8RKF4"/>
<sequence>MTIFEGLAVHLAFSTWPEIEARLKTSKTVIIPIGSNEQHGPMGLLGTDWLCPEIIAHAAEKQGDILVAPTFNIGMAQHHLGFAGTISLRPSTFMAAIEDWVKSLARHGFERIYFLNGHGGNVASIEAAFSEIYSQWSWKGTRCPFALKLSNWWDLPGISPLCARLFPKGHGSHATPSEIALTWAAYPDAVRDLTMDPPIAPTGPIRDALDYRARFPDGRIGADSSLATRALGQQILEAAVPALLKDIAKFEAEERP</sequence>
<dbReference type="InterPro" id="IPR003785">
    <property type="entry name" value="Creatininase/forma_Hydrolase"/>
</dbReference>
<name>E8RKF4_ASTEC</name>
<evidence type="ECO:0000256" key="5">
    <source>
        <dbReference type="ARBA" id="ARBA00024029"/>
    </source>
</evidence>
<reference evidence="7" key="1">
    <citation type="submission" date="2010-12" db="EMBL/GenBank/DDBJ databases">
        <title>Complete sequence of chromosome 1 of Asticcacaulis excentricus CB 48.</title>
        <authorList>
            <consortium name="US DOE Joint Genome Institute"/>
            <person name="Lucas S."/>
            <person name="Copeland A."/>
            <person name="Lapidus A."/>
            <person name="Cheng J.-F."/>
            <person name="Bruce D."/>
            <person name="Goodwin L."/>
            <person name="Pitluck S."/>
            <person name="Teshima H."/>
            <person name="Davenport K."/>
            <person name="Detter J.C."/>
            <person name="Han C."/>
            <person name="Tapia R."/>
            <person name="Land M."/>
            <person name="Hauser L."/>
            <person name="Jeffries C."/>
            <person name="Kyrpides N."/>
            <person name="Ivanova N."/>
            <person name="Ovchinnikova G."/>
            <person name="Brun Y.V."/>
            <person name="Woyke T."/>
        </authorList>
    </citation>
    <scope>NUCLEOTIDE SEQUENCE [LARGE SCALE GENOMIC DNA]</scope>
    <source>
        <strain evidence="7">ATCC 15261 / DSM 4724 / KCTC 12464 / NCIMB 9791 / VKM B-1370 / CB 48</strain>
    </source>
</reference>
<evidence type="ECO:0000313" key="7">
    <source>
        <dbReference type="Proteomes" id="UP000001492"/>
    </source>
</evidence>
<protein>
    <submittedName>
        <fullName evidence="6">Creatininase</fullName>
    </submittedName>
</protein>
<evidence type="ECO:0000256" key="2">
    <source>
        <dbReference type="ARBA" id="ARBA00022723"/>
    </source>
</evidence>
<dbReference type="PANTHER" id="PTHR35005">
    <property type="entry name" value="3-DEHYDRO-SCYLLO-INOSOSE HYDROLASE"/>
    <property type="match status" value="1"/>
</dbReference>
<dbReference type="STRING" id="573065.Astex_0749"/>
<keyword evidence="4" id="KW-0862">Zinc</keyword>
<organism evidence="6 7">
    <name type="scientific">Asticcacaulis excentricus (strain ATCC 15261 / DSM 4724 / KCTC 12464 / NCIMB 9791 / VKM B-1370 / CB 48)</name>
    <dbReference type="NCBI Taxonomy" id="573065"/>
    <lineage>
        <taxon>Bacteria</taxon>
        <taxon>Pseudomonadati</taxon>
        <taxon>Pseudomonadota</taxon>
        <taxon>Alphaproteobacteria</taxon>
        <taxon>Caulobacterales</taxon>
        <taxon>Caulobacteraceae</taxon>
        <taxon>Asticcacaulis</taxon>
    </lineage>
</organism>
<keyword evidence="2" id="KW-0479">Metal-binding</keyword>
<dbReference type="GO" id="GO:0016811">
    <property type="term" value="F:hydrolase activity, acting on carbon-nitrogen (but not peptide) bonds, in linear amides"/>
    <property type="evidence" value="ECO:0007669"/>
    <property type="project" value="TreeGrafter"/>
</dbReference>
<dbReference type="KEGG" id="aex:Astex_0749"/>
<gene>
    <name evidence="6" type="ordered locus">Astex_0749</name>
</gene>